<gene>
    <name evidence="1" type="ORF">ILYODFUR_038215</name>
</gene>
<keyword evidence="2" id="KW-1185">Reference proteome</keyword>
<organism evidence="1 2">
    <name type="scientific">Ilyodon furcidens</name>
    <name type="common">goldbreast splitfin</name>
    <dbReference type="NCBI Taxonomy" id="33524"/>
    <lineage>
        <taxon>Eukaryota</taxon>
        <taxon>Metazoa</taxon>
        <taxon>Chordata</taxon>
        <taxon>Craniata</taxon>
        <taxon>Vertebrata</taxon>
        <taxon>Euteleostomi</taxon>
        <taxon>Actinopterygii</taxon>
        <taxon>Neopterygii</taxon>
        <taxon>Teleostei</taxon>
        <taxon>Neoteleostei</taxon>
        <taxon>Acanthomorphata</taxon>
        <taxon>Ovalentaria</taxon>
        <taxon>Atherinomorphae</taxon>
        <taxon>Cyprinodontiformes</taxon>
        <taxon>Goodeidae</taxon>
        <taxon>Ilyodon</taxon>
    </lineage>
</organism>
<comment type="caution">
    <text evidence="1">The sequence shown here is derived from an EMBL/GenBank/DDBJ whole genome shotgun (WGS) entry which is preliminary data.</text>
</comment>
<protein>
    <recommendedName>
        <fullName evidence="3">Secreted protein</fullName>
    </recommendedName>
</protein>
<evidence type="ECO:0000313" key="2">
    <source>
        <dbReference type="Proteomes" id="UP001482620"/>
    </source>
</evidence>
<reference evidence="1 2" key="1">
    <citation type="submission" date="2021-06" db="EMBL/GenBank/DDBJ databases">
        <authorList>
            <person name="Palmer J.M."/>
        </authorList>
    </citation>
    <scope>NUCLEOTIDE SEQUENCE [LARGE SCALE GENOMIC DNA]</scope>
    <source>
        <strain evidence="2">if_2019</strain>
        <tissue evidence="1">Muscle</tissue>
    </source>
</reference>
<sequence>MVMKKVLLFGDLLACRFGRKAELRRTSTNLSWTSSWSNPRRRTLITSTTWPWQQKKMVCQQQRVKRTRESDVGHMSSPMTCLDTQPQDQGVWTASKSVSHPHVHSGGTCGWALETMGVRQHANSLLKTKTVTCAV</sequence>
<dbReference type="EMBL" id="JAHRIQ010055562">
    <property type="protein sequence ID" value="MEQ2238910.1"/>
    <property type="molecule type" value="Genomic_DNA"/>
</dbReference>
<evidence type="ECO:0000313" key="1">
    <source>
        <dbReference type="EMBL" id="MEQ2238910.1"/>
    </source>
</evidence>
<accession>A0ABV0U308</accession>
<evidence type="ECO:0008006" key="3">
    <source>
        <dbReference type="Google" id="ProtNLM"/>
    </source>
</evidence>
<dbReference type="Proteomes" id="UP001482620">
    <property type="component" value="Unassembled WGS sequence"/>
</dbReference>
<name>A0ABV0U308_9TELE</name>
<proteinExistence type="predicted"/>